<dbReference type="Proteomes" id="UP000295192">
    <property type="component" value="Unassembled WGS sequence"/>
</dbReference>
<proteinExistence type="predicted"/>
<comment type="caution">
    <text evidence="2">The sequence shown here is derived from an EMBL/GenBank/DDBJ whole genome shotgun (WGS) entry which is preliminary data.</text>
</comment>
<sequence>MPGARRWQTVKATMTTAMDEVAEQQQQEQQQQQQEQHQAAEDGAASNNDNEHNDDDYDDSYKILHNVINVADNVTDGSGSSAEAPSRPVGPIQSQPPPAILSVCLAGLCCAASASAFAFACSTPPRPNNCVQFLPH</sequence>
<organism evidence="2 3">
    <name type="scientific">Drosophila navojoa</name>
    <name type="common">Fruit fly</name>
    <dbReference type="NCBI Taxonomy" id="7232"/>
    <lineage>
        <taxon>Eukaryota</taxon>
        <taxon>Metazoa</taxon>
        <taxon>Ecdysozoa</taxon>
        <taxon>Arthropoda</taxon>
        <taxon>Hexapoda</taxon>
        <taxon>Insecta</taxon>
        <taxon>Pterygota</taxon>
        <taxon>Neoptera</taxon>
        <taxon>Endopterygota</taxon>
        <taxon>Diptera</taxon>
        <taxon>Brachycera</taxon>
        <taxon>Muscomorpha</taxon>
        <taxon>Ephydroidea</taxon>
        <taxon>Drosophilidae</taxon>
        <taxon>Drosophila</taxon>
    </lineage>
</organism>
<gene>
    <name evidence="2" type="ORF">AWZ03_015103</name>
</gene>
<accession>A0A484ASE1</accession>
<protein>
    <submittedName>
        <fullName evidence="2">Uncharacterized protein</fullName>
    </submittedName>
</protein>
<keyword evidence="3" id="KW-1185">Reference proteome</keyword>
<evidence type="ECO:0000256" key="1">
    <source>
        <dbReference type="SAM" id="MobiDB-lite"/>
    </source>
</evidence>
<feature type="compositionally biased region" description="Low complexity" evidence="1">
    <location>
        <begin position="23"/>
        <end position="37"/>
    </location>
</feature>
<reference evidence="2 3" key="1">
    <citation type="journal article" date="2019" name="J. Hered.">
        <title>An Improved Genome Assembly for Drosophila navojoa, the Basal Species in the mojavensis Cluster.</title>
        <authorList>
            <person name="Vanderlinde T."/>
            <person name="Dupim E.G."/>
            <person name="Nazario-Yepiz N.O."/>
            <person name="Carvalho A.B."/>
        </authorList>
    </citation>
    <scope>NUCLEOTIDE SEQUENCE [LARGE SCALE GENOMIC DNA]</scope>
    <source>
        <strain evidence="2">Navoj_Jal97</strain>
        <tissue evidence="2">Whole organism</tissue>
    </source>
</reference>
<evidence type="ECO:0000313" key="2">
    <source>
        <dbReference type="EMBL" id="TDG38475.1"/>
    </source>
</evidence>
<evidence type="ECO:0000313" key="3">
    <source>
        <dbReference type="Proteomes" id="UP000295192"/>
    </source>
</evidence>
<feature type="region of interest" description="Disordered" evidence="1">
    <location>
        <begin position="1"/>
        <end position="60"/>
    </location>
</feature>
<dbReference type="EMBL" id="LSRL02003379">
    <property type="protein sequence ID" value="TDG38475.1"/>
    <property type="molecule type" value="Genomic_DNA"/>
</dbReference>
<dbReference type="AlphaFoldDB" id="A0A484ASE1"/>
<feature type="region of interest" description="Disordered" evidence="1">
    <location>
        <begin position="73"/>
        <end position="93"/>
    </location>
</feature>
<name>A0A484ASE1_DRONA</name>